<dbReference type="EMBL" id="BMZS01000009">
    <property type="protein sequence ID" value="GHD57119.1"/>
    <property type="molecule type" value="Genomic_DNA"/>
</dbReference>
<protein>
    <submittedName>
        <fullName evidence="2">Uncharacterized protein</fullName>
    </submittedName>
</protein>
<gene>
    <name evidence="2" type="ORF">GCM10017083_38140</name>
</gene>
<dbReference type="Proteomes" id="UP000630353">
    <property type="component" value="Unassembled WGS sequence"/>
</dbReference>
<sequence>MVEPAHRGHGFQHRLTRARHDATRRLGRTHHLATAALGNRFSWRNAMSNGFHVRAIVALDDPTYGRLTRFLLHRPPQPTALAGPTVWHDATDAAGQRSLIASGLRGVEQRERDGVQQVGYRRPAAP</sequence>
<dbReference type="RefSeq" id="WP_189992582.1">
    <property type="nucleotide sequence ID" value="NZ_BMZS01000009.1"/>
</dbReference>
<dbReference type="SUPFAM" id="SSF55729">
    <property type="entry name" value="Acyl-CoA N-acyltransferases (Nat)"/>
    <property type="match status" value="1"/>
</dbReference>
<organism evidence="2 3">
    <name type="scientific">Thalassobaculum fulvum</name>
    <dbReference type="NCBI Taxonomy" id="1633335"/>
    <lineage>
        <taxon>Bacteria</taxon>
        <taxon>Pseudomonadati</taxon>
        <taxon>Pseudomonadota</taxon>
        <taxon>Alphaproteobacteria</taxon>
        <taxon>Rhodospirillales</taxon>
        <taxon>Thalassobaculaceae</taxon>
        <taxon>Thalassobaculum</taxon>
    </lineage>
</organism>
<dbReference type="InterPro" id="IPR016181">
    <property type="entry name" value="Acyl_CoA_acyltransferase"/>
</dbReference>
<comment type="caution">
    <text evidence="2">The sequence shown here is derived from an EMBL/GenBank/DDBJ whole genome shotgun (WGS) entry which is preliminary data.</text>
</comment>
<reference evidence="2" key="2">
    <citation type="submission" date="2020-09" db="EMBL/GenBank/DDBJ databases">
        <authorList>
            <person name="Sun Q."/>
            <person name="Kim S."/>
        </authorList>
    </citation>
    <scope>NUCLEOTIDE SEQUENCE</scope>
    <source>
        <strain evidence="2">KCTC 42651</strain>
    </source>
</reference>
<evidence type="ECO:0000313" key="3">
    <source>
        <dbReference type="Proteomes" id="UP000630353"/>
    </source>
</evidence>
<feature type="region of interest" description="Disordered" evidence="1">
    <location>
        <begin position="106"/>
        <end position="126"/>
    </location>
</feature>
<dbReference type="AlphaFoldDB" id="A0A919CR33"/>
<evidence type="ECO:0000313" key="2">
    <source>
        <dbReference type="EMBL" id="GHD57119.1"/>
    </source>
</evidence>
<name>A0A919CR33_9PROT</name>
<evidence type="ECO:0000256" key="1">
    <source>
        <dbReference type="SAM" id="MobiDB-lite"/>
    </source>
</evidence>
<keyword evidence="3" id="KW-1185">Reference proteome</keyword>
<accession>A0A919CR33</accession>
<proteinExistence type="predicted"/>
<reference evidence="2" key="1">
    <citation type="journal article" date="2014" name="Int. J. Syst. Evol. Microbiol.">
        <title>Complete genome sequence of Corynebacterium casei LMG S-19264T (=DSM 44701T), isolated from a smear-ripened cheese.</title>
        <authorList>
            <consortium name="US DOE Joint Genome Institute (JGI-PGF)"/>
            <person name="Walter F."/>
            <person name="Albersmeier A."/>
            <person name="Kalinowski J."/>
            <person name="Ruckert C."/>
        </authorList>
    </citation>
    <scope>NUCLEOTIDE SEQUENCE</scope>
    <source>
        <strain evidence="2">KCTC 42651</strain>
    </source>
</reference>